<evidence type="ECO:0000256" key="1">
    <source>
        <dbReference type="SAM" id="MobiDB-lite"/>
    </source>
</evidence>
<feature type="region of interest" description="Disordered" evidence="1">
    <location>
        <begin position="294"/>
        <end position="321"/>
    </location>
</feature>
<feature type="compositionally biased region" description="Low complexity" evidence="1">
    <location>
        <begin position="9"/>
        <end position="18"/>
    </location>
</feature>
<feature type="non-terminal residue" evidence="2">
    <location>
        <position position="1"/>
    </location>
</feature>
<protein>
    <submittedName>
        <fullName evidence="2">Uncharacterized protein</fullName>
    </submittedName>
</protein>
<dbReference type="Proteomes" id="UP001150569">
    <property type="component" value="Unassembled WGS sequence"/>
</dbReference>
<gene>
    <name evidence="2" type="ORF">IWQ60_012447</name>
</gene>
<comment type="caution">
    <text evidence="2">The sequence shown here is derived from an EMBL/GenBank/DDBJ whole genome shotgun (WGS) entry which is preliminary data.</text>
</comment>
<sequence length="351" mass="38287">LRRLMSDRAAAAPEAPTASLPPPQAKSRGLLGKLTRARHRPVVHVPQARSCPDLLDLPSAGGRLDEKLAVPKVPSDNDLPELRAALLPAAEPARPKRSFLTLIKRSPTTAPAAPTPVPVRPAPSATLPRAATSPLALSSTAARPGLPLMVLDGLYDQSLRKLQASRRTRPLSQLLLIQTVLQRLETELTRRHPVGLDDSSDEETEAFVRPIRPRSPTRRLRPRPTTHLLDRIPTSRPPHRKRLHLPPAYRISDLAELAPADRLPKVGSLPHLSDLCASQSELFDPVEYIANTAHRRPSLRPRSPGPRLARRSSGSDEEEHVPLGVLKVGYLRANGSDVLDRSPPTPMVSVG</sequence>
<dbReference type="OrthoDB" id="5600270at2759"/>
<feature type="region of interest" description="Disordered" evidence="1">
    <location>
        <begin position="1"/>
        <end position="38"/>
    </location>
</feature>
<evidence type="ECO:0000313" key="3">
    <source>
        <dbReference type="Proteomes" id="UP001150569"/>
    </source>
</evidence>
<accession>A0A9W7ZLQ1</accession>
<evidence type="ECO:0000313" key="2">
    <source>
        <dbReference type="EMBL" id="KAJ1904426.1"/>
    </source>
</evidence>
<dbReference type="AlphaFoldDB" id="A0A9W7ZLQ1"/>
<name>A0A9W7ZLQ1_9FUNG</name>
<feature type="region of interest" description="Disordered" evidence="1">
    <location>
        <begin position="106"/>
        <end position="126"/>
    </location>
</feature>
<proteinExistence type="predicted"/>
<reference evidence="2" key="1">
    <citation type="submission" date="2022-07" db="EMBL/GenBank/DDBJ databases">
        <title>Phylogenomic reconstructions and comparative analyses of Kickxellomycotina fungi.</title>
        <authorList>
            <person name="Reynolds N.K."/>
            <person name="Stajich J.E."/>
            <person name="Barry K."/>
            <person name="Grigoriev I.V."/>
            <person name="Crous P."/>
            <person name="Smith M.E."/>
        </authorList>
    </citation>
    <scope>NUCLEOTIDE SEQUENCE</scope>
    <source>
        <strain evidence="2">RSA 861</strain>
    </source>
</reference>
<organism evidence="2 3">
    <name type="scientific">Tieghemiomyces parasiticus</name>
    <dbReference type="NCBI Taxonomy" id="78921"/>
    <lineage>
        <taxon>Eukaryota</taxon>
        <taxon>Fungi</taxon>
        <taxon>Fungi incertae sedis</taxon>
        <taxon>Zoopagomycota</taxon>
        <taxon>Kickxellomycotina</taxon>
        <taxon>Dimargaritomycetes</taxon>
        <taxon>Dimargaritales</taxon>
        <taxon>Dimargaritaceae</taxon>
        <taxon>Tieghemiomyces</taxon>
    </lineage>
</organism>
<keyword evidence="3" id="KW-1185">Reference proteome</keyword>
<dbReference type="EMBL" id="JANBPT010001939">
    <property type="protein sequence ID" value="KAJ1904426.1"/>
    <property type="molecule type" value="Genomic_DNA"/>
</dbReference>